<dbReference type="InterPro" id="IPR009105">
    <property type="entry name" value="Colicin_E3_ribonuclease"/>
</dbReference>
<evidence type="ECO:0000313" key="3">
    <source>
        <dbReference type="EMBL" id="MDC0712253.1"/>
    </source>
</evidence>
<reference evidence="3 4" key="1">
    <citation type="submission" date="2022-11" db="EMBL/GenBank/DDBJ databases">
        <title>Minimal conservation of predation-associated metabolite biosynthetic gene clusters underscores biosynthetic potential of Myxococcota including descriptions for ten novel species: Archangium lansinium sp. nov., Myxococcus landrumus sp. nov., Nannocystis bai.</title>
        <authorList>
            <person name="Ahearne A."/>
            <person name="Stevens C."/>
            <person name="Dowd S."/>
        </authorList>
    </citation>
    <scope>NUCLEOTIDE SEQUENCE [LARGE SCALE GENOMIC DNA]</scope>
    <source>
        <strain evidence="3 4">NCWAL01</strain>
    </source>
</reference>
<gene>
    <name evidence="3" type="ORF">POL68_27545</name>
</gene>
<keyword evidence="4" id="KW-1185">Reference proteome</keyword>
<feature type="domain" description="Colicin E3-like ribonuclease" evidence="2">
    <location>
        <begin position="22"/>
        <end position="98"/>
    </location>
</feature>
<evidence type="ECO:0000256" key="1">
    <source>
        <dbReference type="SAM" id="MobiDB-lite"/>
    </source>
</evidence>
<dbReference type="Pfam" id="PF09000">
    <property type="entry name" value="Cytotoxic"/>
    <property type="match status" value="1"/>
</dbReference>
<dbReference type="RefSeq" id="WP_272142329.1">
    <property type="nucleotide sequence ID" value="NZ_JAQNDM010000002.1"/>
</dbReference>
<name>A0ABT5DF65_9BACT</name>
<dbReference type="SUPFAM" id="SSF63840">
    <property type="entry name" value="Ribonuclease domain of colicin E3"/>
    <property type="match status" value="1"/>
</dbReference>
<evidence type="ECO:0000259" key="2">
    <source>
        <dbReference type="Pfam" id="PF09000"/>
    </source>
</evidence>
<feature type="region of interest" description="Disordered" evidence="1">
    <location>
        <begin position="74"/>
        <end position="99"/>
    </location>
</feature>
<dbReference type="Proteomes" id="UP001221838">
    <property type="component" value="Unassembled WGS sequence"/>
</dbReference>
<evidence type="ECO:0000313" key="4">
    <source>
        <dbReference type="Proteomes" id="UP001221838"/>
    </source>
</evidence>
<organism evidence="3 4">
    <name type="scientific">Stigmatella ashevillensis</name>
    <dbReference type="NCBI Taxonomy" id="2995309"/>
    <lineage>
        <taxon>Bacteria</taxon>
        <taxon>Pseudomonadati</taxon>
        <taxon>Myxococcota</taxon>
        <taxon>Myxococcia</taxon>
        <taxon>Myxococcales</taxon>
        <taxon>Cystobacterineae</taxon>
        <taxon>Archangiaceae</taxon>
        <taxon>Stigmatella</taxon>
    </lineage>
</organism>
<dbReference type="InterPro" id="IPR036725">
    <property type="entry name" value="ColE3_ribonuclease_sf"/>
</dbReference>
<proteinExistence type="predicted"/>
<comment type="caution">
    <text evidence="3">The sequence shown here is derived from an EMBL/GenBank/DDBJ whole genome shotgun (WGS) entry which is preliminary data.</text>
</comment>
<accession>A0ABT5DF65</accession>
<dbReference type="EMBL" id="JAQNDM010000002">
    <property type="protein sequence ID" value="MDC0712253.1"/>
    <property type="molecule type" value="Genomic_DNA"/>
</dbReference>
<protein>
    <submittedName>
        <fullName evidence="3">Colicin E3/pyocin S6 family cytotoxin</fullName>
    </submittedName>
</protein>
<sequence length="99" mass="11114">MLTELEAMGNDAAQISKARGYIPLPAKLPALPNAEASKPKGTGKLRKRWVDADNGWILEWDYRHGTVEKYDRRGRHLGEFDPSTGKQTKPADPSRKIEL</sequence>
<dbReference type="Gene3D" id="3.10.380.10">
    <property type="entry name" value="Colicin E3-like ribonuclease domain"/>
    <property type="match status" value="1"/>
</dbReference>